<dbReference type="InterPro" id="IPR010994">
    <property type="entry name" value="RuvA_2-like"/>
</dbReference>
<evidence type="ECO:0000256" key="1">
    <source>
        <dbReference type="SAM" id="Phobius"/>
    </source>
</evidence>
<evidence type="ECO:0000313" key="3">
    <source>
        <dbReference type="EMBL" id="MBI8988678.1"/>
    </source>
</evidence>
<accession>A0A934HXC4</accession>
<organism evidence="3 4">
    <name type="scientific">Corynebacterium meridianum</name>
    <dbReference type="NCBI Taxonomy" id="2765363"/>
    <lineage>
        <taxon>Bacteria</taxon>
        <taxon>Bacillati</taxon>
        <taxon>Actinomycetota</taxon>
        <taxon>Actinomycetes</taxon>
        <taxon>Mycobacteriales</taxon>
        <taxon>Corynebacteriaceae</taxon>
        <taxon>Corynebacterium</taxon>
    </lineage>
</organism>
<dbReference type="GO" id="GO:0003677">
    <property type="term" value="F:DNA binding"/>
    <property type="evidence" value="ECO:0007669"/>
    <property type="project" value="UniProtKB-KW"/>
</dbReference>
<keyword evidence="3" id="KW-0238">DNA-binding</keyword>
<dbReference type="Gene3D" id="1.10.150.280">
    <property type="entry name" value="AF1531-like domain"/>
    <property type="match status" value="1"/>
</dbReference>
<evidence type="ECO:0000313" key="4">
    <source>
        <dbReference type="Proteomes" id="UP000645966"/>
    </source>
</evidence>
<dbReference type="Pfam" id="PF12836">
    <property type="entry name" value="HHH_3"/>
    <property type="match status" value="1"/>
</dbReference>
<dbReference type="Proteomes" id="UP000645966">
    <property type="component" value="Unassembled WGS sequence"/>
</dbReference>
<keyword evidence="1" id="KW-1133">Transmembrane helix</keyword>
<dbReference type="RefSeq" id="WP_198737727.1">
    <property type="nucleotide sequence ID" value="NZ_JAEIOS010000010.1"/>
</dbReference>
<dbReference type="AlphaFoldDB" id="A0A934HXC4"/>
<name>A0A934HXC4_9CORY</name>
<proteinExistence type="predicted"/>
<dbReference type="SUPFAM" id="SSF47781">
    <property type="entry name" value="RuvA domain 2-like"/>
    <property type="match status" value="1"/>
</dbReference>
<keyword evidence="1" id="KW-0812">Transmembrane</keyword>
<dbReference type="GO" id="GO:0006281">
    <property type="term" value="P:DNA repair"/>
    <property type="evidence" value="ECO:0007669"/>
    <property type="project" value="InterPro"/>
</dbReference>
<dbReference type="InterPro" id="IPR003583">
    <property type="entry name" value="Hlx-hairpin-Hlx_DNA-bd_motif"/>
</dbReference>
<feature type="domain" description="Helix-hairpin-helix DNA-binding motif class 1" evidence="2">
    <location>
        <begin position="204"/>
        <end position="223"/>
    </location>
</feature>
<keyword evidence="4" id="KW-1185">Reference proteome</keyword>
<dbReference type="EMBL" id="JAEIOS010000010">
    <property type="protein sequence ID" value="MBI8988678.1"/>
    <property type="molecule type" value="Genomic_DNA"/>
</dbReference>
<reference evidence="3" key="1">
    <citation type="submission" date="2020-12" db="EMBL/GenBank/DDBJ databases">
        <title>Genome public.</title>
        <authorList>
            <person name="Sun Q."/>
        </authorList>
    </citation>
    <scope>NUCLEOTIDE SEQUENCE</scope>
    <source>
        <strain evidence="3">CCM 8863</strain>
    </source>
</reference>
<protein>
    <submittedName>
        <fullName evidence="3">ComEA family DNA-binding protein</fullName>
    </submittedName>
</protein>
<gene>
    <name evidence="3" type="ORF">JDV75_02705</name>
</gene>
<comment type="caution">
    <text evidence="3">The sequence shown here is derived from an EMBL/GenBank/DDBJ whole genome shotgun (WGS) entry which is preliminary data.</text>
</comment>
<feature type="domain" description="Helix-hairpin-helix DNA-binding motif class 1" evidence="2">
    <location>
        <begin position="174"/>
        <end position="193"/>
    </location>
</feature>
<dbReference type="SMART" id="SM00278">
    <property type="entry name" value="HhH1"/>
    <property type="match status" value="2"/>
</dbReference>
<sequence>MRQRITDRLAELTHPTGEEELLDVPFPPPRLHVTLRQGVLALAVVGVLILGWLMLRDPLPSPQASQQPSPPVVAAAQLPGGIPVGDTPVEEPIVVSVVGAVEDPGLHELPAGSRAADALTLARVLPDADIRHINLAARLVDGMQLVVPEPGAAPPVADAGTVGVPVPLNSATAEQLESLPGVGAATSAAIIAYRTEHGGFTAIGDLVEVPGIGPAKLAQLEGLVSL</sequence>
<keyword evidence="1" id="KW-0472">Membrane</keyword>
<dbReference type="PANTHER" id="PTHR21180">
    <property type="entry name" value="ENDONUCLEASE/EXONUCLEASE/PHOSPHATASE FAMILY DOMAIN-CONTAINING PROTEIN 1"/>
    <property type="match status" value="1"/>
</dbReference>
<feature type="transmembrane region" description="Helical" evidence="1">
    <location>
        <begin position="38"/>
        <end position="55"/>
    </location>
</feature>
<evidence type="ECO:0000259" key="2">
    <source>
        <dbReference type="SMART" id="SM00278"/>
    </source>
</evidence>
<dbReference type="PANTHER" id="PTHR21180:SF32">
    <property type="entry name" value="ENDONUCLEASE_EXONUCLEASE_PHOSPHATASE FAMILY DOMAIN-CONTAINING PROTEIN 1"/>
    <property type="match status" value="1"/>
</dbReference>
<dbReference type="GO" id="GO:0015628">
    <property type="term" value="P:protein secretion by the type II secretion system"/>
    <property type="evidence" value="ECO:0007669"/>
    <property type="project" value="TreeGrafter"/>
</dbReference>
<dbReference type="GO" id="GO:0015627">
    <property type="term" value="C:type II protein secretion system complex"/>
    <property type="evidence" value="ECO:0007669"/>
    <property type="project" value="TreeGrafter"/>
</dbReference>
<dbReference type="InterPro" id="IPR051675">
    <property type="entry name" value="Endo/Exo/Phosphatase_dom_1"/>
</dbReference>